<organism evidence="2 3">
    <name type="scientific">Strongyloides papillosus</name>
    <name type="common">Intestinal threadworm</name>
    <dbReference type="NCBI Taxonomy" id="174720"/>
    <lineage>
        <taxon>Eukaryota</taxon>
        <taxon>Metazoa</taxon>
        <taxon>Ecdysozoa</taxon>
        <taxon>Nematoda</taxon>
        <taxon>Chromadorea</taxon>
        <taxon>Rhabditida</taxon>
        <taxon>Tylenchina</taxon>
        <taxon>Panagrolaimomorpha</taxon>
        <taxon>Strongyloidoidea</taxon>
        <taxon>Strongyloididae</taxon>
        <taxon>Strongyloides</taxon>
    </lineage>
</organism>
<proteinExistence type="predicted"/>
<keyword evidence="2" id="KW-1185">Reference proteome</keyword>
<protein>
    <submittedName>
        <fullName evidence="3">LIM zinc-binding domain-containing protein</fullName>
    </submittedName>
</protein>
<feature type="compositionally biased region" description="Basic and acidic residues" evidence="1">
    <location>
        <begin position="88"/>
        <end position="104"/>
    </location>
</feature>
<feature type="region of interest" description="Disordered" evidence="1">
    <location>
        <begin position="365"/>
        <end position="390"/>
    </location>
</feature>
<dbReference type="AlphaFoldDB" id="A0A0N5C488"/>
<evidence type="ECO:0000313" key="3">
    <source>
        <dbReference type="WBParaSite" id="SPAL_0001277000.1"/>
    </source>
</evidence>
<feature type="compositionally biased region" description="Basic residues" evidence="1">
    <location>
        <begin position="105"/>
        <end position="117"/>
    </location>
</feature>
<sequence>MTSNDILSMVFGDEGKGKHHFEHKNETVIEKKSYVENVTSSKVVNSSNEKDLFEALSERNNFERRAMYNVTNDNNNYHHHHHNNSNRSQHDEITDKMSHHDNYHHDKKNHREHHHHEHSISHYGNPPSKDYHKSRTESLLSSVSSSLSQSIKSDFDNIHHHKSIDQFSEGTLTDGERTPIVEDFKSVISERTLLPRQFVQRDLKSPASTRPSTVIGGYRNGHSHKIRDIVHNERVKELAEQLREEIHFRNKYEKAYSDISIEEELAHLPDEPEDDSESVASDFIDNITSGRNSAHFLVHSSRHVVNPMNVKLQTPLSTRPSSVLSVIHQKPRKYEIKEYSLKKPIEPTPNPNPLTPYTIKSKTYSGNVHGRIHKKKTLAPKSPNPTPRESISIFNNDIHYHDKIMDNSLDNKSTHINRMDSIRVCKKEGCKDDKNYDFNIKNNKTLICCDCGCHHVFTSGIPHLRFSVIKRVIGTESRRGSIIHPSGDLKKMPISDKNYFNITTN</sequence>
<evidence type="ECO:0000313" key="2">
    <source>
        <dbReference type="Proteomes" id="UP000046392"/>
    </source>
</evidence>
<dbReference type="Proteomes" id="UP000046392">
    <property type="component" value="Unplaced"/>
</dbReference>
<dbReference type="WBParaSite" id="SPAL_0001277000.1">
    <property type="protein sequence ID" value="SPAL_0001277000.1"/>
    <property type="gene ID" value="SPAL_0001277000"/>
</dbReference>
<reference evidence="3" key="1">
    <citation type="submission" date="2017-02" db="UniProtKB">
        <authorList>
            <consortium name="WormBaseParasite"/>
        </authorList>
    </citation>
    <scope>IDENTIFICATION</scope>
</reference>
<name>A0A0N5C488_STREA</name>
<evidence type="ECO:0000256" key="1">
    <source>
        <dbReference type="SAM" id="MobiDB-lite"/>
    </source>
</evidence>
<feature type="region of interest" description="Disordered" evidence="1">
    <location>
        <begin position="72"/>
        <end position="137"/>
    </location>
</feature>
<accession>A0A0N5C488</accession>